<accession>A0A8X6K056</accession>
<comment type="caution">
    <text evidence="1">The sequence shown here is derived from an EMBL/GenBank/DDBJ whole genome shotgun (WGS) entry which is preliminary data.</text>
</comment>
<keyword evidence="2" id="KW-1185">Reference proteome</keyword>
<name>A0A8X6K056_9ARAC</name>
<proteinExistence type="predicted"/>
<organism evidence="1 2">
    <name type="scientific">Trichonephila inaurata madagascariensis</name>
    <dbReference type="NCBI Taxonomy" id="2747483"/>
    <lineage>
        <taxon>Eukaryota</taxon>
        <taxon>Metazoa</taxon>
        <taxon>Ecdysozoa</taxon>
        <taxon>Arthropoda</taxon>
        <taxon>Chelicerata</taxon>
        <taxon>Arachnida</taxon>
        <taxon>Araneae</taxon>
        <taxon>Araneomorphae</taxon>
        <taxon>Entelegynae</taxon>
        <taxon>Araneoidea</taxon>
        <taxon>Nephilidae</taxon>
        <taxon>Trichonephila</taxon>
        <taxon>Trichonephila inaurata</taxon>
    </lineage>
</organism>
<protein>
    <submittedName>
        <fullName evidence="1">Uncharacterized protein</fullName>
    </submittedName>
</protein>
<dbReference type="AlphaFoldDB" id="A0A8X6K056"/>
<sequence>MQNCEVSLADVGILWMSLQRGTNVCSKGQGEFGVAVLRQPLPMVSIFGISRASPSPSTEAWEPRHLPHWNMRTPGAYLEREMRRASWEVSSSTFVTPSEVNAF</sequence>
<evidence type="ECO:0000313" key="1">
    <source>
        <dbReference type="EMBL" id="GFS50578.1"/>
    </source>
</evidence>
<evidence type="ECO:0000313" key="2">
    <source>
        <dbReference type="Proteomes" id="UP000886998"/>
    </source>
</evidence>
<reference evidence="1" key="1">
    <citation type="submission" date="2020-08" db="EMBL/GenBank/DDBJ databases">
        <title>Multicomponent nature underlies the extraordinary mechanical properties of spider dragline silk.</title>
        <authorList>
            <person name="Kono N."/>
            <person name="Nakamura H."/>
            <person name="Mori M."/>
            <person name="Yoshida Y."/>
            <person name="Ohtoshi R."/>
            <person name="Malay A.D."/>
            <person name="Moran D.A.P."/>
            <person name="Tomita M."/>
            <person name="Numata K."/>
            <person name="Arakawa K."/>
        </authorList>
    </citation>
    <scope>NUCLEOTIDE SEQUENCE</scope>
</reference>
<dbReference type="Proteomes" id="UP000886998">
    <property type="component" value="Unassembled WGS sequence"/>
</dbReference>
<dbReference type="EMBL" id="BMAV01026466">
    <property type="protein sequence ID" value="GFS50578.1"/>
    <property type="molecule type" value="Genomic_DNA"/>
</dbReference>
<gene>
    <name evidence="1" type="ORF">TNIN_287541</name>
</gene>